<proteinExistence type="predicted"/>
<dbReference type="AlphaFoldDB" id="A0A3B0V8K6"/>
<accession>A0A3B0V8K6</accession>
<feature type="non-terminal residue" evidence="1">
    <location>
        <position position="1"/>
    </location>
</feature>
<name>A0A3B0V8K6_9ZZZZ</name>
<evidence type="ECO:0000313" key="1">
    <source>
        <dbReference type="EMBL" id="VAW28316.1"/>
    </source>
</evidence>
<gene>
    <name evidence="1" type="ORF">MNBD_BACTEROID07-458</name>
</gene>
<sequence length="143" mass="15868">QNLKTSISDVAGTLHNLNITTAELKDMVKTNSVRVSRTLANLDSLTGTLSKSRGNLQTTLYNFKNISDSLSNADLVGTIRQTKASLAQINQLLANINKGRGTMGQLMVNDSLYHALNKSVMDLDKLMKDLRENPHRYLKFSIF</sequence>
<evidence type="ECO:0008006" key="2">
    <source>
        <dbReference type="Google" id="ProtNLM"/>
    </source>
</evidence>
<protein>
    <recommendedName>
        <fullName evidence="2">MCE family protein</fullName>
    </recommendedName>
</protein>
<reference evidence="1" key="1">
    <citation type="submission" date="2018-06" db="EMBL/GenBank/DDBJ databases">
        <authorList>
            <person name="Zhirakovskaya E."/>
        </authorList>
    </citation>
    <scope>NUCLEOTIDE SEQUENCE</scope>
</reference>
<dbReference type="EMBL" id="UOET01000222">
    <property type="protein sequence ID" value="VAW28316.1"/>
    <property type="molecule type" value="Genomic_DNA"/>
</dbReference>
<organism evidence="1">
    <name type="scientific">hydrothermal vent metagenome</name>
    <dbReference type="NCBI Taxonomy" id="652676"/>
    <lineage>
        <taxon>unclassified sequences</taxon>
        <taxon>metagenomes</taxon>
        <taxon>ecological metagenomes</taxon>
    </lineage>
</organism>